<feature type="domain" description="PCI" evidence="3">
    <location>
        <begin position="335"/>
        <end position="422"/>
    </location>
</feature>
<evidence type="ECO:0000256" key="2">
    <source>
        <dbReference type="ARBA" id="ARBA00022942"/>
    </source>
</evidence>
<dbReference type="InterPro" id="IPR054559">
    <property type="entry name" value="PSMD12-CSN4-like_N"/>
</dbReference>
<comment type="caution">
    <text evidence="4">The sequence shown here is derived from an EMBL/GenBank/DDBJ whole genome shotgun (WGS) entry which is preliminary data.</text>
</comment>
<dbReference type="InterPro" id="IPR000717">
    <property type="entry name" value="PCI_dom"/>
</dbReference>
<dbReference type="AlphaFoldDB" id="A0A368GIR8"/>
<dbReference type="InterPro" id="IPR040134">
    <property type="entry name" value="PSMD12/CSN4"/>
</dbReference>
<proteinExistence type="inferred from homology"/>
<dbReference type="SUPFAM" id="SSF46785">
    <property type="entry name" value="Winged helix' DNA-binding domain"/>
    <property type="match status" value="1"/>
</dbReference>
<dbReference type="Pfam" id="PF22241">
    <property type="entry name" value="PSMD12-CSN4_N"/>
    <property type="match status" value="1"/>
</dbReference>
<name>A0A368GIR8_ANCCA</name>
<evidence type="ECO:0000259" key="3">
    <source>
        <dbReference type="SMART" id="SM00088"/>
    </source>
</evidence>
<accession>A0A368GIR8</accession>
<comment type="similarity">
    <text evidence="1">Belongs to the proteasome subunit p55 family.</text>
</comment>
<dbReference type="FunFam" id="1.10.10.10:FF:000070">
    <property type="entry name" value="26S proteasome non-ATPase regulatory subunit 12"/>
    <property type="match status" value="1"/>
</dbReference>
<keyword evidence="5" id="KW-1185">Reference proteome</keyword>
<organism evidence="4 5">
    <name type="scientific">Ancylostoma caninum</name>
    <name type="common">Dog hookworm</name>
    <dbReference type="NCBI Taxonomy" id="29170"/>
    <lineage>
        <taxon>Eukaryota</taxon>
        <taxon>Metazoa</taxon>
        <taxon>Ecdysozoa</taxon>
        <taxon>Nematoda</taxon>
        <taxon>Chromadorea</taxon>
        <taxon>Rhabditida</taxon>
        <taxon>Rhabditina</taxon>
        <taxon>Rhabditomorpha</taxon>
        <taxon>Strongyloidea</taxon>
        <taxon>Ancylostomatidae</taxon>
        <taxon>Ancylostomatinae</taxon>
        <taxon>Ancylostoma</taxon>
    </lineage>
</organism>
<dbReference type="PANTHER" id="PTHR10855:SF1">
    <property type="entry name" value="26S PROTEASOME NON-ATPASE REGULATORY SUBUNIT 12"/>
    <property type="match status" value="1"/>
</dbReference>
<dbReference type="InterPro" id="IPR036390">
    <property type="entry name" value="WH_DNA-bd_sf"/>
</dbReference>
<protein>
    <submittedName>
        <fullName evidence="4">PCI domain protein</fullName>
    </submittedName>
</protein>
<dbReference type="Pfam" id="PF18098">
    <property type="entry name" value="RPN5_C"/>
    <property type="match status" value="1"/>
</dbReference>
<dbReference type="GO" id="GO:0005634">
    <property type="term" value="C:nucleus"/>
    <property type="evidence" value="ECO:0007669"/>
    <property type="project" value="UniProtKB-ARBA"/>
</dbReference>
<dbReference type="SMART" id="SM00088">
    <property type="entry name" value="PINT"/>
    <property type="match status" value="1"/>
</dbReference>
<dbReference type="Gene3D" id="1.10.10.10">
    <property type="entry name" value="Winged helix-like DNA-binding domain superfamily/Winged helix DNA-binding domain"/>
    <property type="match status" value="1"/>
</dbReference>
<gene>
    <name evidence="4" type="ORF">ANCCAN_09703</name>
</gene>
<evidence type="ECO:0000313" key="4">
    <source>
        <dbReference type="EMBL" id="RCN44271.1"/>
    </source>
</evidence>
<dbReference type="GO" id="GO:0008541">
    <property type="term" value="C:proteasome regulatory particle, lid subcomplex"/>
    <property type="evidence" value="ECO:0007669"/>
    <property type="project" value="TreeGrafter"/>
</dbReference>
<dbReference type="Pfam" id="PF01399">
    <property type="entry name" value="PCI"/>
    <property type="match status" value="1"/>
</dbReference>
<dbReference type="STRING" id="29170.A0A368GIR8"/>
<dbReference type="Proteomes" id="UP000252519">
    <property type="component" value="Unassembled WGS sequence"/>
</dbReference>
<dbReference type="OrthoDB" id="268763at2759"/>
<dbReference type="GO" id="GO:0005737">
    <property type="term" value="C:cytoplasm"/>
    <property type="evidence" value="ECO:0007669"/>
    <property type="project" value="TreeGrafter"/>
</dbReference>
<reference evidence="4 5" key="1">
    <citation type="submission" date="2014-10" db="EMBL/GenBank/DDBJ databases">
        <title>Draft genome of the hookworm Ancylostoma caninum.</title>
        <authorList>
            <person name="Mitreva M."/>
        </authorList>
    </citation>
    <scope>NUCLEOTIDE SEQUENCE [LARGE SCALE GENOMIC DNA]</scope>
    <source>
        <strain evidence="4 5">Baltimore</strain>
    </source>
</reference>
<dbReference type="PANTHER" id="PTHR10855">
    <property type="entry name" value="26S PROTEASOME NON-ATPASE REGULATORY SUBUNIT 12/COP9 SIGNALOSOME COMPLEX SUBUNIT 4"/>
    <property type="match status" value="1"/>
</dbReference>
<sequence length="449" mass="51489">MGDGKTVKVEPIKSGPRTDQELMAHLAAQVGDGRLFKMDVDYASQVDEAIPKANAIAAKGDVAGALDSLANLEKLSRLGSDMKSNTRIVQHMVRDACEMVEKMPNEELKMKLVDTLRTVTAGKIYVEVERARLTSLVVKKLEAEGKLEEATNLILELQVETYGSMEIKEKVEFLLEQMRLTVARADYIRASIISNKISTKFFNSDKEDVQDLKLRFYNLMITIGLQDSKYLEVCRHYRAIFDTPKIAKDHDKSKMVLKCAVIYCLLAPHTNEQWDLLNRIAIMRELELVPDYKALVELFINQELISWKNVIVRHYEKILKKARGTGIFDGKDGEKRWKDLHMRVGEHNMRMISKYYTQITFDRLAELLDFPLNDMESFLCNLIVTGAITDAKIHRPSRVVNLRARKANLEQLDQWASNVHKLTETLNKVSHLILKEQMVHRNLEAMQVN</sequence>
<dbReference type="InterPro" id="IPR040896">
    <property type="entry name" value="RPN5_C"/>
</dbReference>
<evidence type="ECO:0000313" key="5">
    <source>
        <dbReference type="Proteomes" id="UP000252519"/>
    </source>
</evidence>
<keyword evidence="2" id="KW-0647">Proteasome</keyword>
<dbReference type="EMBL" id="JOJR01000133">
    <property type="protein sequence ID" value="RCN44271.1"/>
    <property type="molecule type" value="Genomic_DNA"/>
</dbReference>
<evidence type="ECO:0000256" key="1">
    <source>
        <dbReference type="ARBA" id="ARBA00006397"/>
    </source>
</evidence>
<dbReference type="InterPro" id="IPR036388">
    <property type="entry name" value="WH-like_DNA-bd_sf"/>
</dbReference>